<evidence type="ECO:0000313" key="3">
    <source>
        <dbReference type="EMBL" id="MDH7640150.1"/>
    </source>
</evidence>
<dbReference type="InterPro" id="IPR001753">
    <property type="entry name" value="Enoyl-CoA_hydra/iso"/>
</dbReference>
<proteinExistence type="inferred from homology"/>
<dbReference type="Pfam" id="PF00378">
    <property type="entry name" value="ECH_1"/>
    <property type="match status" value="1"/>
</dbReference>
<sequence>MGGTKSYATITVEAHGAIEVVTLDRPAALNALSNELVGELLDYVQGLRQRPECRVVILRGNGRAFCAGLDIKEHRAATNETPLQRAWRVQIALSDLLKAMRVAPQPFIALGHGAACGGGFSLMLASDVRFGAPSLRMNAAYIRIGLGGADIGSSYFLPRLVGASLAAELLLTGRFLDGDRALRLGLLSDVVPEERLLETGLALADEMVANAPYGLSLTKQALNLAIDAPSLEAALALEDRQQVMLQATDDHHEAMTAFVEKRPPVYHGR</sequence>
<dbReference type="Proteomes" id="UP001160625">
    <property type="component" value="Unassembled WGS sequence"/>
</dbReference>
<keyword evidence="2" id="KW-0456">Lyase</keyword>
<reference evidence="3" key="1">
    <citation type="submission" date="2023-04" db="EMBL/GenBank/DDBJ databases">
        <title>Sphingomonas sp. MAHUQ-71 isolated from rice field.</title>
        <authorList>
            <person name="Huq M.A."/>
        </authorList>
    </citation>
    <scope>NUCLEOTIDE SEQUENCE</scope>
    <source>
        <strain evidence="3">MAHUQ-71</strain>
    </source>
</reference>
<comment type="similarity">
    <text evidence="1">Belongs to the enoyl-CoA hydratase/isomerase family.</text>
</comment>
<dbReference type="CDD" id="cd06558">
    <property type="entry name" value="crotonase-like"/>
    <property type="match status" value="1"/>
</dbReference>
<organism evidence="3 4">
    <name type="scientific">Sphingomonas oryzagri</name>
    <dbReference type="NCBI Taxonomy" id="3042314"/>
    <lineage>
        <taxon>Bacteria</taxon>
        <taxon>Pseudomonadati</taxon>
        <taxon>Pseudomonadota</taxon>
        <taxon>Alphaproteobacteria</taxon>
        <taxon>Sphingomonadales</taxon>
        <taxon>Sphingomonadaceae</taxon>
        <taxon>Sphingomonas</taxon>
    </lineage>
</organism>
<name>A0ABT6N4C0_9SPHN</name>
<dbReference type="Gene3D" id="3.90.226.10">
    <property type="entry name" value="2-enoyl-CoA Hydratase, Chain A, domain 1"/>
    <property type="match status" value="1"/>
</dbReference>
<protein>
    <submittedName>
        <fullName evidence="3">Enoyl-CoA hydratase-related protein</fullName>
    </submittedName>
</protein>
<dbReference type="RefSeq" id="WP_281045510.1">
    <property type="nucleotide sequence ID" value="NZ_JARYGZ010000002.1"/>
</dbReference>
<evidence type="ECO:0000256" key="1">
    <source>
        <dbReference type="ARBA" id="ARBA00005254"/>
    </source>
</evidence>
<evidence type="ECO:0000256" key="2">
    <source>
        <dbReference type="ARBA" id="ARBA00023239"/>
    </source>
</evidence>
<gene>
    <name evidence="3" type="ORF">QGN17_15540</name>
</gene>
<dbReference type="InterPro" id="IPR014748">
    <property type="entry name" value="Enoyl-CoA_hydra_C"/>
</dbReference>
<accession>A0ABT6N4C0</accession>
<dbReference type="Gene3D" id="1.10.12.10">
    <property type="entry name" value="Lyase 2-enoyl-coa Hydratase, Chain A, domain 2"/>
    <property type="match status" value="1"/>
</dbReference>
<dbReference type="PANTHER" id="PTHR11941">
    <property type="entry name" value="ENOYL-COA HYDRATASE-RELATED"/>
    <property type="match status" value="1"/>
</dbReference>
<dbReference type="EMBL" id="JARYGZ010000002">
    <property type="protein sequence ID" value="MDH7640150.1"/>
    <property type="molecule type" value="Genomic_DNA"/>
</dbReference>
<dbReference type="InterPro" id="IPR029045">
    <property type="entry name" value="ClpP/crotonase-like_dom_sf"/>
</dbReference>
<dbReference type="SUPFAM" id="SSF52096">
    <property type="entry name" value="ClpP/crotonase"/>
    <property type="match status" value="1"/>
</dbReference>
<evidence type="ECO:0000313" key="4">
    <source>
        <dbReference type="Proteomes" id="UP001160625"/>
    </source>
</evidence>
<comment type="caution">
    <text evidence="3">The sequence shown here is derived from an EMBL/GenBank/DDBJ whole genome shotgun (WGS) entry which is preliminary data.</text>
</comment>
<keyword evidence="4" id="KW-1185">Reference proteome</keyword>
<dbReference type="PANTHER" id="PTHR11941:SF130">
    <property type="entry name" value="ENOYL-COA HYDRATASE ECHA12-RELATED"/>
    <property type="match status" value="1"/>
</dbReference>